<evidence type="ECO:0000256" key="1">
    <source>
        <dbReference type="ARBA" id="ARBA00022741"/>
    </source>
</evidence>
<keyword evidence="5" id="KW-1185">Reference proteome</keyword>
<reference evidence="4 5" key="1">
    <citation type="submission" date="2018-10" db="EMBL/GenBank/DDBJ databases">
        <title>Phylogenomics of Brevibacillus.</title>
        <authorList>
            <person name="Dunlap C."/>
        </authorList>
    </citation>
    <scope>NUCLEOTIDE SEQUENCE [LARGE SCALE GENOMIC DNA]</scope>
    <source>
        <strain evidence="4 5">JCM 15716</strain>
    </source>
</reference>
<evidence type="ECO:0000313" key="5">
    <source>
        <dbReference type="Proteomes" id="UP000271031"/>
    </source>
</evidence>
<dbReference type="PANTHER" id="PTHR32071:SF57">
    <property type="entry name" value="C4-DICARBOXYLATE TRANSPORT TRANSCRIPTIONAL REGULATORY PROTEIN DCTD"/>
    <property type="match status" value="1"/>
</dbReference>
<keyword evidence="1" id="KW-0547">Nucleotide-binding</keyword>
<dbReference type="SUPFAM" id="SSF46689">
    <property type="entry name" value="Homeodomain-like"/>
    <property type="match status" value="1"/>
</dbReference>
<dbReference type="Proteomes" id="UP000271031">
    <property type="component" value="Unassembled WGS sequence"/>
</dbReference>
<dbReference type="Gene3D" id="3.40.50.300">
    <property type="entry name" value="P-loop containing nucleotide triphosphate hydrolases"/>
    <property type="match status" value="1"/>
</dbReference>
<dbReference type="SUPFAM" id="SSF52540">
    <property type="entry name" value="P-loop containing nucleoside triphosphate hydrolases"/>
    <property type="match status" value="1"/>
</dbReference>
<name>A0A3M8DHR8_9BACL</name>
<protein>
    <submittedName>
        <fullName evidence="4">AAA family ATPase</fullName>
    </submittedName>
</protein>
<dbReference type="Pfam" id="PF00158">
    <property type="entry name" value="Sigma54_activat"/>
    <property type="match status" value="1"/>
</dbReference>
<dbReference type="Pfam" id="PF25601">
    <property type="entry name" value="AAA_lid_14"/>
    <property type="match status" value="1"/>
</dbReference>
<dbReference type="PROSITE" id="PS00675">
    <property type="entry name" value="SIGMA54_INTERACT_1"/>
    <property type="match status" value="1"/>
</dbReference>
<dbReference type="InterPro" id="IPR027417">
    <property type="entry name" value="P-loop_NTPase"/>
</dbReference>
<sequence length="434" mass="48164">MLTIARITTSGEIFWCSSNWPYVTGFSFLKTIGSKAPELLPGYELHLSHQAQSVILSKRKLYVHTFQLADSQVLILEDREDNGSAALIAAGQNGAGAGFSQGMKPGEGNLLFDLPSPGMKGVIASIAKVAATDMTVLIYGETGVGKEGIARLIHESSKRRYEPYVILNCGAIPETLIESELFGYSPGAFTGADRTGKKGVFEEAEGGTLFLDEIGELPLASQVKLLRVLQERSFKKIGQPRAIQADVRIIVATNRDLEAEVAAGRFREDLYYRLCVVPLTIPPLRERTEDIYPLLQFFLKKFTAKYGLSRTLSPRAIRSLMSYSWPGNIRQMENMMERLVVMAEEEEITLADLPVSVREQARQQELAQESVPADDQEAKPIKIHKILPLKEATAIVEKELLQMARERCGSTYEIAAMLGVDQSTISRKFKQFLE</sequence>
<dbReference type="SMART" id="SM00382">
    <property type="entry name" value="AAA"/>
    <property type="match status" value="1"/>
</dbReference>
<dbReference type="GO" id="GO:0005524">
    <property type="term" value="F:ATP binding"/>
    <property type="evidence" value="ECO:0007669"/>
    <property type="project" value="UniProtKB-KW"/>
</dbReference>
<keyword evidence="2" id="KW-0067">ATP-binding</keyword>
<feature type="domain" description="Sigma-54 factor interaction" evidence="3">
    <location>
        <begin position="116"/>
        <end position="341"/>
    </location>
</feature>
<dbReference type="AlphaFoldDB" id="A0A3M8DHR8"/>
<evidence type="ECO:0000256" key="2">
    <source>
        <dbReference type="ARBA" id="ARBA00022840"/>
    </source>
</evidence>
<dbReference type="InterPro" id="IPR058031">
    <property type="entry name" value="AAA_lid_NorR"/>
</dbReference>
<dbReference type="InterPro" id="IPR003593">
    <property type="entry name" value="AAA+_ATPase"/>
</dbReference>
<dbReference type="InterPro" id="IPR009057">
    <property type="entry name" value="Homeodomain-like_sf"/>
</dbReference>
<dbReference type="Gene3D" id="1.10.10.60">
    <property type="entry name" value="Homeodomain-like"/>
    <property type="match status" value="1"/>
</dbReference>
<dbReference type="Gene3D" id="1.10.8.60">
    <property type="match status" value="1"/>
</dbReference>
<accession>A0A3M8DHR8</accession>
<dbReference type="PANTHER" id="PTHR32071">
    <property type="entry name" value="TRANSCRIPTIONAL REGULATORY PROTEIN"/>
    <property type="match status" value="1"/>
</dbReference>
<evidence type="ECO:0000313" key="4">
    <source>
        <dbReference type="EMBL" id="RNB86915.1"/>
    </source>
</evidence>
<dbReference type="RefSeq" id="WP_122918612.1">
    <property type="nucleotide sequence ID" value="NZ_RHHQ01000012.1"/>
</dbReference>
<dbReference type="GO" id="GO:0006355">
    <property type="term" value="P:regulation of DNA-templated transcription"/>
    <property type="evidence" value="ECO:0007669"/>
    <property type="project" value="InterPro"/>
</dbReference>
<dbReference type="CDD" id="cd00009">
    <property type="entry name" value="AAA"/>
    <property type="match status" value="1"/>
</dbReference>
<evidence type="ECO:0000259" key="3">
    <source>
        <dbReference type="PROSITE" id="PS50045"/>
    </source>
</evidence>
<proteinExistence type="predicted"/>
<dbReference type="PROSITE" id="PS00676">
    <property type="entry name" value="SIGMA54_INTERACT_2"/>
    <property type="match status" value="1"/>
</dbReference>
<dbReference type="EMBL" id="RHHQ01000012">
    <property type="protein sequence ID" value="RNB86915.1"/>
    <property type="molecule type" value="Genomic_DNA"/>
</dbReference>
<dbReference type="InterPro" id="IPR025943">
    <property type="entry name" value="Sigma_54_int_dom_ATP-bd_2"/>
</dbReference>
<dbReference type="InterPro" id="IPR002078">
    <property type="entry name" value="Sigma_54_int"/>
</dbReference>
<comment type="caution">
    <text evidence="4">The sequence shown here is derived from an EMBL/GenBank/DDBJ whole genome shotgun (WGS) entry which is preliminary data.</text>
</comment>
<organism evidence="4 5">
    <name type="scientific">Brevibacillus fluminis</name>
    <dbReference type="NCBI Taxonomy" id="511487"/>
    <lineage>
        <taxon>Bacteria</taxon>
        <taxon>Bacillati</taxon>
        <taxon>Bacillota</taxon>
        <taxon>Bacilli</taxon>
        <taxon>Bacillales</taxon>
        <taxon>Paenibacillaceae</taxon>
        <taxon>Brevibacillus</taxon>
    </lineage>
</organism>
<dbReference type="InterPro" id="IPR025662">
    <property type="entry name" value="Sigma_54_int_dom_ATP-bd_1"/>
</dbReference>
<dbReference type="OrthoDB" id="9771372at2"/>
<dbReference type="FunFam" id="3.40.50.300:FF:000006">
    <property type="entry name" value="DNA-binding transcriptional regulator NtrC"/>
    <property type="match status" value="1"/>
</dbReference>
<gene>
    <name evidence="4" type="ORF">EDM56_14455</name>
</gene>
<dbReference type="PROSITE" id="PS50045">
    <property type="entry name" value="SIGMA54_INTERACT_4"/>
    <property type="match status" value="1"/>
</dbReference>